<feature type="region of interest" description="Disordered" evidence="2">
    <location>
        <begin position="1"/>
        <end position="360"/>
    </location>
</feature>
<accession>A0A0C3BZH6</accession>
<keyword evidence="1" id="KW-0175">Coiled coil</keyword>
<dbReference type="OrthoDB" id="3222645at2759"/>
<feature type="compositionally biased region" description="Low complexity" evidence="2">
    <location>
        <begin position="220"/>
        <end position="236"/>
    </location>
</feature>
<feature type="compositionally biased region" description="Polar residues" evidence="2">
    <location>
        <begin position="88"/>
        <end position="103"/>
    </location>
</feature>
<proteinExistence type="predicted"/>
<protein>
    <submittedName>
        <fullName evidence="3">Uncharacterized protein</fullName>
    </submittedName>
</protein>
<feature type="coiled-coil region" evidence="1">
    <location>
        <begin position="393"/>
        <end position="462"/>
    </location>
</feature>
<feature type="compositionally biased region" description="Polar residues" evidence="2">
    <location>
        <begin position="119"/>
        <end position="134"/>
    </location>
</feature>
<evidence type="ECO:0000313" key="4">
    <source>
        <dbReference type="Proteomes" id="UP000053424"/>
    </source>
</evidence>
<feature type="compositionally biased region" description="Basic and acidic residues" evidence="2">
    <location>
        <begin position="251"/>
        <end position="263"/>
    </location>
</feature>
<feature type="compositionally biased region" description="Basic and acidic residues" evidence="2">
    <location>
        <begin position="168"/>
        <end position="177"/>
    </location>
</feature>
<feature type="compositionally biased region" description="Basic and acidic residues" evidence="2">
    <location>
        <begin position="140"/>
        <end position="154"/>
    </location>
</feature>
<reference evidence="4" key="2">
    <citation type="submission" date="2015-01" db="EMBL/GenBank/DDBJ databases">
        <title>Evolutionary Origins and Diversification of the Mycorrhizal Mutualists.</title>
        <authorList>
            <consortium name="DOE Joint Genome Institute"/>
            <consortium name="Mycorrhizal Genomics Consortium"/>
            <person name="Kohler A."/>
            <person name="Kuo A."/>
            <person name="Nagy L.G."/>
            <person name="Floudas D."/>
            <person name="Copeland A."/>
            <person name="Barry K.W."/>
            <person name="Cichocki N."/>
            <person name="Veneault-Fourrey C."/>
            <person name="LaButti K."/>
            <person name="Lindquist E.A."/>
            <person name="Lipzen A."/>
            <person name="Lundell T."/>
            <person name="Morin E."/>
            <person name="Murat C."/>
            <person name="Riley R."/>
            <person name="Ohm R."/>
            <person name="Sun H."/>
            <person name="Tunlid A."/>
            <person name="Henrissat B."/>
            <person name="Grigoriev I.V."/>
            <person name="Hibbett D.S."/>
            <person name="Martin F."/>
        </authorList>
    </citation>
    <scope>NUCLEOTIDE SEQUENCE [LARGE SCALE GENOMIC DNA]</scope>
    <source>
        <strain evidence="4">h7</strain>
    </source>
</reference>
<gene>
    <name evidence="3" type="ORF">M413DRAFT_448958</name>
</gene>
<feature type="compositionally biased region" description="Low complexity" evidence="2">
    <location>
        <begin position="27"/>
        <end position="39"/>
    </location>
</feature>
<evidence type="ECO:0000256" key="1">
    <source>
        <dbReference type="SAM" id="Coils"/>
    </source>
</evidence>
<keyword evidence="4" id="KW-1185">Reference proteome</keyword>
<feature type="compositionally biased region" description="Polar residues" evidence="2">
    <location>
        <begin position="184"/>
        <end position="195"/>
    </location>
</feature>
<dbReference type="AlphaFoldDB" id="A0A0C3BZH6"/>
<dbReference type="Proteomes" id="UP000053424">
    <property type="component" value="Unassembled WGS sequence"/>
</dbReference>
<organism evidence="3 4">
    <name type="scientific">Hebeloma cylindrosporum</name>
    <dbReference type="NCBI Taxonomy" id="76867"/>
    <lineage>
        <taxon>Eukaryota</taxon>
        <taxon>Fungi</taxon>
        <taxon>Dikarya</taxon>
        <taxon>Basidiomycota</taxon>
        <taxon>Agaricomycotina</taxon>
        <taxon>Agaricomycetes</taxon>
        <taxon>Agaricomycetidae</taxon>
        <taxon>Agaricales</taxon>
        <taxon>Agaricineae</taxon>
        <taxon>Hymenogastraceae</taxon>
        <taxon>Hebeloma</taxon>
    </lineage>
</organism>
<feature type="compositionally biased region" description="Polar residues" evidence="2">
    <location>
        <begin position="238"/>
        <end position="247"/>
    </location>
</feature>
<feature type="region of interest" description="Disordered" evidence="2">
    <location>
        <begin position="747"/>
        <end position="785"/>
    </location>
</feature>
<name>A0A0C3BZH6_HEBCY</name>
<dbReference type="HOGENOM" id="CLU_357163_0_0_1"/>
<sequence length="785" mass="84989">MPPANTDTGTSATPLYDANATAGGKETPPSTTTNTTTREPQPHPSAIAVNIGIPPSTTAPTGDPHISSRKPQGPLTTTTANREAVSHRSPQVPTVNPGGTLSTAPPPHDPHASSRRAHNPSTSGTTSRGNQPYRSAQEAYHGRSDDKDKSDSGSRKSSRYNDPGGQRPRGDEGERKGNVLKKPTPTNKEVSTRSTSTRERDESLFADSVDITDRRSDHTSTASAQAKAQASLHAQARLGSQNTTSYAQVLVKDKSKFANHTETRSNAPVTRASDSTTTPQTSRPPGAAEAQPPSGSRHPESQPGEDESIDNPPTQPLHEADDSVDDFTQPDSEDSDDSSHPHPPGGLSAEQGQSVQGEGGEAHIAQSSGYFGGIGRSIAGVILGPGGPAQPPRDRTKEELHRTRARLQQLEHEFRRARGDNANLHRACFELDSENKRQKDTIRSLQHELTNMGRELQEYKNLSDIRGKELIGAQVFLTKADLLSISDVKDKVNALNDECFQASASLGDSLIHLQYEVAKEELDAAFVDVRRTVSEPLAKALVTEARKPEPEVNPLLVQVVLEMYLVHFCSSKIDSWFPGTRETSDFLTTIYSEIRRTEEQAVSGRWRALTRAQIRPTSTTWRDEFMVGLGNIFKVAAWNIGSQENLAAFEQKLPAIFKAVEDLRLALGEKVTSIDLEVNVVLPGSLFNYQWMEDGYGDSRQGNMKKTGESVAGTTGIGLKKIIPSPSGESRFENVLSPKVVLVSTLQDALLPPSPAPSRSNRRGRGRVEGDQEGRSSPSKGPVEV</sequence>
<reference evidence="3 4" key="1">
    <citation type="submission" date="2014-04" db="EMBL/GenBank/DDBJ databases">
        <authorList>
            <consortium name="DOE Joint Genome Institute"/>
            <person name="Kuo A."/>
            <person name="Gay G."/>
            <person name="Dore J."/>
            <person name="Kohler A."/>
            <person name="Nagy L.G."/>
            <person name="Floudas D."/>
            <person name="Copeland A."/>
            <person name="Barry K.W."/>
            <person name="Cichocki N."/>
            <person name="Veneault-Fourrey C."/>
            <person name="LaButti K."/>
            <person name="Lindquist E.A."/>
            <person name="Lipzen A."/>
            <person name="Lundell T."/>
            <person name="Morin E."/>
            <person name="Murat C."/>
            <person name="Sun H."/>
            <person name="Tunlid A."/>
            <person name="Henrissat B."/>
            <person name="Grigoriev I.V."/>
            <person name="Hibbett D.S."/>
            <person name="Martin F."/>
            <person name="Nordberg H.P."/>
            <person name="Cantor M.N."/>
            <person name="Hua S.X."/>
        </authorList>
    </citation>
    <scope>NUCLEOTIDE SEQUENCE [LARGE SCALE GENOMIC DNA]</scope>
    <source>
        <strain evidence="4">h7</strain>
    </source>
</reference>
<evidence type="ECO:0000313" key="3">
    <source>
        <dbReference type="EMBL" id="KIM36846.1"/>
    </source>
</evidence>
<dbReference type="EMBL" id="KN831802">
    <property type="protein sequence ID" value="KIM36846.1"/>
    <property type="molecule type" value="Genomic_DNA"/>
</dbReference>
<feature type="compositionally biased region" description="Polar residues" evidence="2">
    <location>
        <begin position="1"/>
        <end position="13"/>
    </location>
</feature>
<evidence type="ECO:0000256" key="2">
    <source>
        <dbReference type="SAM" id="MobiDB-lite"/>
    </source>
</evidence>
<feature type="compositionally biased region" description="Polar residues" evidence="2">
    <location>
        <begin position="264"/>
        <end position="283"/>
    </location>
</feature>